<dbReference type="InterPro" id="IPR032808">
    <property type="entry name" value="DoxX"/>
</dbReference>
<organism evidence="6 7">
    <name type="scientific">Antrihabitans spumae</name>
    <dbReference type="NCBI Taxonomy" id="3373370"/>
    <lineage>
        <taxon>Bacteria</taxon>
        <taxon>Bacillati</taxon>
        <taxon>Actinomycetota</taxon>
        <taxon>Actinomycetes</taxon>
        <taxon>Mycobacteriales</taxon>
        <taxon>Nocardiaceae</taxon>
        <taxon>Antrihabitans</taxon>
    </lineage>
</organism>
<feature type="transmembrane region" description="Helical" evidence="5">
    <location>
        <begin position="31"/>
        <end position="54"/>
    </location>
</feature>
<gene>
    <name evidence="6" type="ORF">ACHIPZ_04800</name>
</gene>
<comment type="caution">
    <text evidence="6">The sequence shown here is derived from an EMBL/GenBank/DDBJ whole genome shotgun (WGS) entry which is preliminary data.</text>
</comment>
<keyword evidence="3 5" id="KW-1133">Transmembrane helix</keyword>
<evidence type="ECO:0000313" key="7">
    <source>
        <dbReference type="Proteomes" id="UP001609175"/>
    </source>
</evidence>
<evidence type="ECO:0000256" key="5">
    <source>
        <dbReference type="SAM" id="Phobius"/>
    </source>
</evidence>
<reference evidence="6 7" key="1">
    <citation type="submission" date="2024-10" db="EMBL/GenBank/DDBJ databases">
        <authorList>
            <person name="Riesco R."/>
        </authorList>
    </citation>
    <scope>NUCLEOTIDE SEQUENCE [LARGE SCALE GENOMIC DNA]</scope>
    <source>
        <strain evidence="6 7">NCIMB 15449</strain>
    </source>
</reference>
<proteinExistence type="predicted"/>
<keyword evidence="4 5" id="KW-0472">Membrane</keyword>
<keyword evidence="2 5" id="KW-0812">Transmembrane</keyword>
<comment type="subcellular location">
    <subcellularLocation>
        <location evidence="1">Membrane</location>
        <topology evidence="1">Multi-pass membrane protein</topology>
    </subcellularLocation>
</comment>
<dbReference type="EMBL" id="JBIMSO010000022">
    <property type="protein sequence ID" value="MFH5207539.1"/>
    <property type="molecule type" value="Genomic_DNA"/>
</dbReference>
<sequence>MVRPSRLGGTDRNSCHRWGVADSFQESLVNIALWIVAGLLAIAYVAGGGGKVVLTKEKLIALGPSAEWAEEFSTGGVKAIGALEVLAAVGLILPAVLDIAPVLVPLAASGLVLIMIGATITRIRRREYTLMALDLVYLALAAFVAWGRFGPYSFTD</sequence>
<dbReference type="Pfam" id="PF13564">
    <property type="entry name" value="DoxX_2"/>
    <property type="match status" value="1"/>
</dbReference>
<evidence type="ECO:0000313" key="6">
    <source>
        <dbReference type="EMBL" id="MFH5207539.1"/>
    </source>
</evidence>
<evidence type="ECO:0000256" key="1">
    <source>
        <dbReference type="ARBA" id="ARBA00004141"/>
    </source>
</evidence>
<dbReference type="Proteomes" id="UP001609175">
    <property type="component" value="Unassembled WGS sequence"/>
</dbReference>
<accession>A0ABW7JLS2</accession>
<feature type="transmembrane region" description="Helical" evidence="5">
    <location>
        <begin position="128"/>
        <end position="149"/>
    </location>
</feature>
<protein>
    <submittedName>
        <fullName evidence="6">DoxX family protein</fullName>
    </submittedName>
</protein>
<evidence type="ECO:0000256" key="3">
    <source>
        <dbReference type="ARBA" id="ARBA00022989"/>
    </source>
</evidence>
<feature type="transmembrane region" description="Helical" evidence="5">
    <location>
        <begin position="102"/>
        <end position="121"/>
    </location>
</feature>
<evidence type="ECO:0000256" key="4">
    <source>
        <dbReference type="ARBA" id="ARBA00023136"/>
    </source>
</evidence>
<evidence type="ECO:0000256" key="2">
    <source>
        <dbReference type="ARBA" id="ARBA00022692"/>
    </source>
</evidence>
<name>A0ABW7JLS2_9NOCA</name>